<protein>
    <recommendedName>
        <fullName evidence="5">Extracellular membrane protein CFEM domain-containing protein</fullName>
    </recommendedName>
</protein>
<evidence type="ECO:0000256" key="2">
    <source>
        <dbReference type="SAM" id="SignalP"/>
    </source>
</evidence>
<evidence type="ECO:0000313" key="4">
    <source>
        <dbReference type="Proteomes" id="UP000184383"/>
    </source>
</evidence>
<evidence type="ECO:0008006" key="5">
    <source>
        <dbReference type="Google" id="ProtNLM"/>
    </source>
</evidence>
<dbReference type="VEuPathDB" id="FungiDB:ASPWEDRAFT_40526"/>
<sequence length="152" mass="16034">MQLNNIIATTLAVLAGTVAALPAANTGPFRMAKISIPSNSTMARNSTIPSNSTIIASKTVKSGTPSFSPSSSPSSSSRAWPKVMASNVANRTQSASEERKAGHAEPNMCPELCSLQAQSCVVALPDDEAFCWRTYVECSHRCGPQEVTSHVH</sequence>
<organism evidence="3 4">
    <name type="scientific">Aspergillus wentii DTO 134E9</name>
    <dbReference type="NCBI Taxonomy" id="1073089"/>
    <lineage>
        <taxon>Eukaryota</taxon>
        <taxon>Fungi</taxon>
        <taxon>Dikarya</taxon>
        <taxon>Ascomycota</taxon>
        <taxon>Pezizomycotina</taxon>
        <taxon>Eurotiomycetes</taxon>
        <taxon>Eurotiomycetidae</taxon>
        <taxon>Eurotiales</taxon>
        <taxon>Aspergillaceae</taxon>
        <taxon>Aspergillus</taxon>
        <taxon>Aspergillus subgen. Cremei</taxon>
    </lineage>
</organism>
<feature type="region of interest" description="Disordered" evidence="1">
    <location>
        <begin position="60"/>
        <end position="103"/>
    </location>
</feature>
<feature type="compositionally biased region" description="Low complexity" evidence="1">
    <location>
        <begin position="65"/>
        <end position="77"/>
    </location>
</feature>
<proteinExistence type="predicted"/>
<dbReference type="RefSeq" id="XP_040688995.1">
    <property type="nucleotide sequence ID" value="XM_040835336.1"/>
</dbReference>
<dbReference type="OrthoDB" id="4477950at2759"/>
<name>A0A1L9RK53_ASPWE</name>
<gene>
    <name evidence="3" type="ORF">ASPWEDRAFT_40526</name>
</gene>
<keyword evidence="4" id="KW-1185">Reference proteome</keyword>
<evidence type="ECO:0000313" key="3">
    <source>
        <dbReference type="EMBL" id="OJJ35319.1"/>
    </source>
</evidence>
<keyword evidence="2" id="KW-0732">Signal</keyword>
<reference evidence="4" key="1">
    <citation type="journal article" date="2017" name="Genome Biol.">
        <title>Comparative genomics reveals high biological diversity and specific adaptations in the industrially and medically important fungal genus Aspergillus.</title>
        <authorList>
            <person name="de Vries R.P."/>
            <person name="Riley R."/>
            <person name="Wiebenga A."/>
            <person name="Aguilar-Osorio G."/>
            <person name="Amillis S."/>
            <person name="Uchima C.A."/>
            <person name="Anderluh G."/>
            <person name="Asadollahi M."/>
            <person name="Askin M."/>
            <person name="Barry K."/>
            <person name="Battaglia E."/>
            <person name="Bayram O."/>
            <person name="Benocci T."/>
            <person name="Braus-Stromeyer S.A."/>
            <person name="Caldana C."/>
            <person name="Canovas D."/>
            <person name="Cerqueira G.C."/>
            <person name="Chen F."/>
            <person name="Chen W."/>
            <person name="Choi C."/>
            <person name="Clum A."/>
            <person name="Dos Santos R.A."/>
            <person name="Damasio A.R."/>
            <person name="Diallinas G."/>
            <person name="Emri T."/>
            <person name="Fekete E."/>
            <person name="Flipphi M."/>
            <person name="Freyberg S."/>
            <person name="Gallo A."/>
            <person name="Gournas C."/>
            <person name="Habgood R."/>
            <person name="Hainaut M."/>
            <person name="Harispe M.L."/>
            <person name="Henrissat B."/>
            <person name="Hilden K.S."/>
            <person name="Hope R."/>
            <person name="Hossain A."/>
            <person name="Karabika E."/>
            <person name="Karaffa L."/>
            <person name="Karanyi Z."/>
            <person name="Krasevec N."/>
            <person name="Kuo A."/>
            <person name="Kusch H."/>
            <person name="LaButti K."/>
            <person name="Lagendijk E.L."/>
            <person name="Lapidus A."/>
            <person name="Levasseur A."/>
            <person name="Lindquist E."/>
            <person name="Lipzen A."/>
            <person name="Logrieco A.F."/>
            <person name="MacCabe A."/>
            <person name="Maekelae M.R."/>
            <person name="Malavazi I."/>
            <person name="Melin P."/>
            <person name="Meyer V."/>
            <person name="Mielnichuk N."/>
            <person name="Miskei M."/>
            <person name="Molnar A.P."/>
            <person name="Mule G."/>
            <person name="Ngan C.Y."/>
            <person name="Orejas M."/>
            <person name="Orosz E."/>
            <person name="Ouedraogo J.P."/>
            <person name="Overkamp K.M."/>
            <person name="Park H.-S."/>
            <person name="Perrone G."/>
            <person name="Piumi F."/>
            <person name="Punt P.J."/>
            <person name="Ram A.F."/>
            <person name="Ramon A."/>
            <person name="Rauscher S."/>
            <person name="Record E."/>
            <person name="Riano-Pachon D.M."/>
            <person name="Robert V."/>
            <person name="Roehrig J."/>
            <person name="Ruller R."/>
            <person name="Salamov A."/>
            <person name="Salih N.S."/>
            <person name="Samson R.A."/>
            <person name="Sandor E."/>
            <person name="Sanguinetti M."/>
            <person name="Schuetze T."/>
            <person name="Sepcic K."/>
            <person name="Shelest E."/>
            <person name="Sherlock G."/>
            <person name="Sophianopoulou V."/>
            <person name="Squina F.M."/>
            <person name="Sun H."/>
            <person name="Susca A."/>
            <person name="Todd R.B."/>
            <person name="Tsang A."/>
            <person name="Unkles S.E."/>
            <person name="van de Wiele N."/>
            <person name="van Rossen-Uffink D."/>
            <person name="Oliveira J.V."/>
            <person name="Vesth T.C."/>
            <person name="Visser J."/>
            <person name="Yu J.-H."/>
            <person name="Zhou M."/>
            <person name="Andersen M.R."/>
            <person name="Archer D.B."/>
            <person name="Baker S.E."/>
            <person name="Benoit I."/>
            <person name="Brakhage A.A."/>
            <person name="Braus G.H."/>
            <person name="Fischer R."/>
            <person name="Frisvad J.C."/>
            <person name="Goldman G.H."/>
            <person name="Houbraken J."/>
            <person name="Oakley B."/>
            <person name="Pocsi I."/>
            <person name="Scazzocchio C."/>
            <person name="Seiboth B."/>
            <person name="vanKuyk P.A."/>
            <person name="Wortman J."/>
            <person name="Dyer P.S."/>
            <person name="Grigoriev I.V."/>
        </authorList>
    </citation>
    <scope>NUCLEOTIDE SEQUENCE [LARGE SCALE GENOMIC DNA]</scope>
    <source>
        <strain evidence="4">DTO 134E9</strain>
    </source>
</reference>
<accession>A0A1L9RK53</accession>
<feature type="signal peptide" evidence="2">
    <location>
        <begin position="1"/>
        <end position="20"/>
    </location>
</feature>
<feature type="chain" id="PRO_5012408756" description="Extracellular membrane protein CFEM domain-containing protein" evidence="2">
    <location>
        <begin position="21"/>
        <end position="152"/>
    </location>
</feature>
<dbReference type="Proteomes" id="UP000184383">
    <property type="component" value="Unassembled WGS sequence"/>
</dbReference>
<evidence type="ECO:0000256" key="1">
    <source>
        <dbReference type="SAM" id="MobiDB-lite"/>
    </source>
</evidence>
<dbReference type="GeneID" id="63751184"/>
<dbReference type="EMBL" id="KV878212">
    <property type="protein sequence ID" value="OJJ35319.1"/>
    <property type="molecule type" value="Genomic_DNA"/>
</dbReference>
<dbReference type="AlphaFoldDB" id="A0A1L9RK53"/>